<accession>A0ABR0RQQ8</accession>
<dbReference type="SUPFAM" id="SSF54695">
    <property type="entry name" value="POZ domain"/>
    <property type="match status" value="1"/>
</dbReference>
<comment type="caution">
    <text evidence="1">The sequence shown here is derived from an EMBL/GenBank/DDBJ whole genome shotgun (WGS) entry which is preliminary data.</text>
</comment>
<name>A0ABR0RQQ8_9EURO</name>
<organism evidence="1 2">
    <name type="scientific">Knufia obscura</name>
    <dbReference type="NCBI Taxonomy" id="1635080"/>
    <lineage>
        <taxon>Eukaryota</taxon>
        <taxon>Fungi</taxon>
        <taxon>Dikarya</taxon>
        <taxon>Ascomycota</taxon>
        <taxon>Pezizomycotina</taxon>
        <taxon>Eurotiomycetes</taxon>
        <taxon>Chaetothyriomycetidae</taxon>
        <taxon>Chaetothyriales</taxon>
        <taxon>Trichomeriaceae</taxon>
        <taxon>Knufia</taxon>
    </lineage>
</organism>
<dbReference type="RefSeq" id="XP_064731045.1">
    <property type="nucleotide sequence ID" value="XM_064872387.1"/>
</dbReference>
<sequence length="138" mass="15753">MADQHVEGDTIPETDKKRLLPYSNIIDVLRPIPEQATDFAIRCRFFDAVLDGKFKESQQRGVNMPTDDPFLIARVIEWVYDGEISHQHDEGLLHELVDHASHLQSFKKPPITSTTHLPPSCLQTSIYWARSSVRAQNS</sequence>
<dbReference type="Gene3D" id="3.30.710.10">
    <property type="entry name" value="Potassium Channel Kv1.1, Chain A"/>
    <property type="match status" value="1"/>
</dbReference>
<protein>
    <recommendedName>
        <fullName evidence="3">BTB domain-containing protein</fullName>
    </recommendedName>
</protein>
<dbReference type="Proteomes" id="UP001334248">
    <property type="component" value="Unassembled WGS sequence"/>
</dbReference>
<dbReference type="EMBL" id="JAVHJV010000004">
    <property type="protein sequence ID" value="KAK5942955.1"/>
    <property type="molecule type" value="Genomic_DNA"/>
</dbReference>
<evidence type="ECO:0000313" key="2">
    <source>
        <dbReference type="Proteomes" id="UP001334248"/>
    </source>
</evidence>
<evidence type="ECO:0000313" key="1">
    <source>
        <dbReference type="EMBL" id="KAK5942955.1"/>
    </source>
</evidence>
<keyword evidence="2" id="KW-1185">Reference proteome</keyword>
<reference evidence="1 2" key="1">
    <citation type="journal article" date="2023" name="Res Sq">
        <title>Genomic and morphological characterization of Knufia obscura isolated from the Mars 2020 spacecraft assembly facility.</title>
        <authorList>
            <person name="Chander A.M."/>
            <person name="Teixeira M.M."/>
            <person name="Singh N.K."/>
            <person name="Williams M.P."/>
            <person name="Parker C.W."/>
            <person name="Leo P."/>
            <person name="Stajich J.E."/>
            <person name="Torok T."/>
            <person name="Tighe S."/>
            <person name="Mason C.E."/>
            <person name="Venkateswaran K."/>
        </authorList>
    </citation>
    <scope>NUCLEOTIDE SEQUENCE [LARGE SCALE GENOMIC DNA]</scope>
    <source>
        <strain evidence="1 2">CCFEE 5817</strain>
    </source>
</reference>
<dbReference type="CDD" id="cd18186">
    <property type="entry name" value="BTB_POZ_ZBTB_KLHL-like"/>
    <property type="match status" value="1"/>
</dbReference>
<proteinExistence type="predicted"/>
<evidence type="ECO:0008006" key="3">
    <source>
        <dbReference type="Google" id="ProtNLM"/>
    </source>
</evidence>
<dbReference type="InterPro" id="IPR011333">
    <property type="entry name" value="SKP1/BTB/POZ_sf"/>
</dbReference>
<gene>
    <name evidence="1" type="ORF">PMZ80_003960</name>
</gene>
<dbReference type="GeneID" id="89997409"/>